<dbReference type="Pfam" id="PF18602">
    <property type="entry name" value="Rap1a"/>
    <property type="match status" value="1"/>
</dbReference>
<gene>
    <name evidence="3" type="ORF">BMG00_11190</name>
</gene>
<dbReference type="Proteomes" id="UP000242224">
    <property type="component" value="Unassembled WGS sequence"/>
</dbReference>
<dbReference type="RefSeq" id="WP_146642615.1">
    <property type="nucleotide sequence ID" value="NZ_MPZS01000002.1"/>
</dbReference>
<feature type="domain" description="Rap1a immunity protein" evidence="2">
    <location>
        <begin position="28"/>
        <end position="131"/>
    </location>
</feature>
<feature type="chain" id="PRO_5046836832" description="Rap1a immunity protein domain-containing protein" evidence="1">
    <location>
        <begin position="21"/>
        <end position="138"/>
    </location>
</feature>
<feature type="signal peptide" evidence="1">
    <location>
        <begin position="1"/>
        <end position="20"/>
    </location>
</feature>
<evidence type="ECO:0000313" key="3">
    <source>
        <dbReference type="EMBL" id="OOY11660.1"/>
    </source>
</evidence>
<reference evidence="3 4" key="1">
    <citation type="submission" date="2016-11" db="EMBL/GenBank/DDBJ databases">
        <title>A multilocus sequence analysis scheme for characterization of bacteria in the genus Thioclava.</title>
        <authorList>
            <person name="Liu Y."/>
            <person name="Shao Z."/>
        </authorList>
    </citation>
    <scope>NUCLEOTIDE SEQUENCE [LARGE SCALE GENOMIC DNA]</scope>
    <source>
        <strain evidence="3 4">11.10-0-13</strain>
    </source>
</reference>
<protein>
    <recommendedName>
        <fullName evidence="2">Rap1a immunity protein domain-containing protein</fullName>
    </recommendedName>
</protein>
<dbReference type="EMBL" id="MPZS01000002">
    <property type="protein sequence ID" value="OOY11660.1"/>
    <property type="molecule type" value="Genomic_DNA"/>
</dbReference>
<evidence type="ECO:0000259" key="2">
    <source>
        <dbReference type="Pfam" id="PF18602"/>
    </source>
</evidence>
<keyword evidence="1" id="KW-0732">Signal</keyword>
<evidence type="ECO:0000256" key="1">
    <source>
        <dbReference type="SAM" id="SignalP"/>
    </source>
</evidence>
<dbReference type="InterPro" id="IPR041238">
    <property type="entry name" value="Rap1a"/>
</dbReference>
<organism evidence="3 4">
    <name type="scientific">Thioclava marina</name>
    <dbReference type="NCBI Taxonomy" id="1915077"/>
    <lineage>
        <taxon>Bacteria</taxon>
        <taxon>Pseudomonadati</taxon>
        <taxon>Pseudomonadota</taxon>
        <taxon>Alphaproteobacteria</taxon>
        <taxon>Rhodobacterales</taxon>
        <taxon>Paracoccaceae</taxon>
        <taxon>Thioclava</taxon>
    </lineage>
</organism>
<dbReference type="Gene3D" id="1.10.890.40">
    <property type="match status" value="1"/>
</dbReference>
<proteinExistence type="predicted"/>
<sequence length="138" mass="14894">MKKLCLMTLMATAFAIPSAAQNLGRNLTGNEILSICEASDDLAREGFCIGYVDGLVEGMRWGAAAPLVVSGVPASEVNQRVDALLSFCLPDGITVGQYRDVFVQYLRNNPETRHNSARALMQSALSKAFPCSEKRNAP</sequence>
<keyword evidence="4" id="KW-1185">Reference proteome</keyword>
<comment type="caution">
    <text evidence="3">The sequence shown here is derived from an EMBL/GenBank/DDBJ whole genome shotgun (WGS) entry which is preliminary data.</text>
</comment>
<accession>A0ABX3MJM6</accession>
<name>A0ABX3MJM6_9RHOB</name>
<evidence type="ECO:0000313" key="4">
    <source>
        <dbReference type="Proteomes" id="UP000242224"/>
    </source>
</evidence>